<dbReference type="AlphaFoldDB" id="E6PCQ9"/>
<gene>
    <name evidence="1" type="ORF">CARN1_2130</name>
</gene>
<reference evidence="1" key="1">
    <citation type="submission" date="2009-10" db="EMBL/GenBank/DDBJ databases">
        <title>Diversity of trophic interactions inside an arsenic-rich microbial ecosystem.</title>
        <authorList>
            <person name="Bertin P.N."/>
            <person name="Heinrich-Salmeron A."/>
            <person name="Pelletier E."/>
            <person name="Goulhen-Chollet F."/>
            <person name="Arsene-Ploetze F."/>
            <person name="Gallien S."/>
            <person name="Calteau A."/>
            <person name="Vallenet D."/>
            <person name="Casiot C."/>
            <person name="Chane-Woon-Ming B."/>
            <person name="Giloteaux L."/>
            <person name="Barakat M."/>
            <person name="Bonnefoy V."/>
            <person name="Bruneel O."/>
            <person name="Chandler M."/>
            <person name="Cleiss J."/>
            <person name="Duran R."/>
            <person name="Elbaz-Poulichet F."/>
            <person name="Fonknechten N."/>
            <person name="Lauga B."/>
            <person name="Mornico D."/>
            <person name="Ortet P."/>
            <person name="Schaeffer C."/>
            <person name="Siguier P."/>
            <person name="Alexander Thil Smith A."/>
            <person name="Van Dorsselaer A."/>
            <person name="Weissenbach J."/>
            <person name="Medigue C."/>
            <person name="Le Paslier D."/>
        </authorList>
    </citation>
    <scope>NUCLEOTIDE SEQUENCE</scope>
</reference>
<accession>E6PCQ9</accession>
<dbReference type="InterPro" id="IPR047589">
    <property type="entry name" value="DUF11_rpt"/>
</dbReference>
<organism evidence="1">
    <name type="scientific">mine drainage metagenome</name>
    <dbReference type="NCBI Taxonomy" id="410659"/>
    <lineage>
        <taxon>unclassified sequences</taxon>
        <taxon>metagenomes</taxon>
        <taxon>ecological metagenomes</taxon>
    </lineage>
</organism>
<protein>
    <recommendedName>
        <fullName evidence="2">DUF11 domain-containing protein</fullName>
    </recommendedName>
</protein>
<proteinExistence type="predicted"/>
<evidence type="ECO:0000313" key="1">
    <source>
        <dbReference type="EMBL" id="CBH74243.1"/>
    </source>
</evidence>
<name>E6PCQ9_9ZZZZ</name>
<comment type="caution">
    <text evidence="1">The sequence shown here is derived from an EMBL/GenBank/DDBJ whole genome shotgun (WGS) entry which is preliminary data.</text>
</comment>
<dbReference type="EMBL" id="CABL01000001">
    <property type="protein sequence ID" value="CBH74243.1"/>
    <property type="molecule type" value="Genomic_DNA"/>
</dbReference>
<dbReference type="NCBIfam" id="TIGR01451">
    <property type="entry name" value="B_ant_repeat"/>
    <property type="match status" value="1"/>
</dbReference>
<sequence>MQVAVFRGARALVVFLFALGVGIASAKPVLHLELTQALVLHVRGGTAYRPVPATGARPGEELRFTVKATNVGDSPAIGAEILKQIPAGEVFRAGTVVSPADATVTYSLNGRSFSARPMLRVRKPDGTVVLRPAPPSSYRALRWQLRKPFAVHATAVFRFNVRIK</sequence>
<evidence type="ECO:0008006" key="2">
    <source>
        <dbReference type="Google" id="ProtNLM"/>
    </source>
</evidence>